<dbReference type="GO" id="GO:0030170">
    <property type="term" value="F:pyridoxal phosphate binding"/>
    <property type="evidence" value="ECO:0007669"/>
    <property type="project" value="TreeGrafter"/>
</dbReference>
<protein>
    <submittedName>
        <fullName evidence="6">Uncharacterized protein</fullName>
    </submittedName>
</protein>
<evidence type="ECO:0000256" key="2">
    <source>
        <dbReference type="ARBA" id="ARBA00022679"/>
    </source>
</evidence>
<evidence type="ECO:0000256" key="4">
    <source>
        <dbReference type="ARBA" id="ARBA00029440"/>
    </source>
</evidence>
<dbReference type="SUPFAM" id="SSF53383">
    <property type="entry name" value="PLP-dependent transferases"/>
    <property type="match status" value="1"/>
</dbReference>
<keyword evidence="7" id="KW-1185">Reference proteome</keyword>
<dbReference type="AlphaFoldDB" id="A0A6G1EHR8"/>
<dbReference type="GO" id="GO:0006564">
    <property type="term" value="P:L-serine biosynthetic process"/>
    <property type="evidence" value="ECO:0007669"/>
    <property type="project" value="InterPro"/>
</dbReference>
<keyword evidence="3" id="KW-0663">Pyridoxal phosphate</keyword>
<proteinExistence type="predicted"/>
<gene>
    <name evidence="6" type="ORF">E2562_007786</name>
</gene>
<reference evidence="6 7" key="1">
    <citation type="submission" date="2019-11" db="EMBL/GenBank/DDBJ databases">
        <title>Whole genome sequence of Oryza granulata.</title>
        <authorList>
            <person name="Li W."/>
        </authorList>
    </citation>
    <scope>NUCLEOTIDE SEQUENCE [LARGE SCALE GENOMIC DNA]</scope>
    <source>
        <strain evidence="7">cv. Menghai</strain>
        <tissue evidence="6">Leaf</tissue>
    </source>
</reference>
<dbReference type="OrthoDB" id="1703350at2759"/>
<comment type="cofactor">
    <cofactor evidence="1">
        <name>pyridoxal 5'-phosphate</name>
        <dbReference type="ChEBI" id="CHEBI:597326"/>
    </cofactor>
</comment>
<feature type="compositionally biased region" description="Acidic residues" evidence="5">
    <location>
        <begin position="46"/>
        <end position="56"/>
    </location>
</feature>
<dbReference type="InterPro" id="IPR015424">
    <property type="entry name" value="PyrdxlP-dep_Trfase"/>
</dbReference>
<accession>A0A6G1EHR8</accession>
<dbReference type="Gene3D" id="3.40.640.10">
    <property type="entry name" value="Type I PLP-dependent aspartate aminotransferase-like (Major domain)"/>
    <property type="match status" value="1"/>
</dbReference>
<dbReference type="Proteomes" id="UP000479710">
    <property type="component" value="Unassembled WGS sequence"/>
</dbReference>
<dbReference type="InterPro" id="IPR015421">
    <property type="entry name" value="PyrdxlP-dep_Trfase_major"/>
</dbReference>
<sequence>MSIMVMSHRGKEFDAVIKKAEADLRVLLAMPDTHEVLFLQGGELGESGEEGEEEESIQSLPGGEAGLEGGTAEMAGVGRWPRRGRGSRAGARPKGRGKGFGLLARRRWEREVVAAMAADRRRRELPLDDQLLLVENSSRSRASPG</sequence>
<keyword evidence="2" id="KW-0808">Transferase</keyword>
<name>A0A6G1EHR8_9ORYZ</name>
<dbReference type="InterPro" id="IPR022278">
    <property type="entry name" value="Pser_aminoTfrase"/>
</dbReference>
<evidence type="ECO:0000256" key="3">
    <source>
        <dbReference type="ARBA" id="ARBA00022898"/>
    </source>
</evidence>
<dbReference type="PANTHER" id="PTHR43247">
    <property type="entry name" value="PHOSPHOSERINE AMINOTRANSFERASE"/>
    <property type="match status" value="1"/>
</dbReference>
<feature type="compositionally biased region" description="Basic residues" evidence="5">
    <location>
        <begin position="80"/>
        <end position="97"/>
    </location>
</feature>
<evidence type="ECO:0000256" key="1">
    <source>
        <dbReference type="ARBA" id="ARBA00001933"/>
    </source>
</evidence>
<evidence type="ECO:0000256" key="5">
    <source>
        <dbReference type="SAM" id="MobiDB-lite"/>
    </source>
</evidence>
<evidence type="ECO:0000313" key="6">
    <source>
        <dbReference type="EMBL" id="KAF0923964.1"/>
    </source>
</evidence>
<comment type="caution">
    <text evidence="6">The sequence shown here is derived from an EMBL/GenBank/DDBJ whole genome shotgun (WGS) entry which is preliminary data.</text>
</comment>
<feature type="region of interest" description="Disordered" evidence="5">
    <location>
        <begin position="42"/>
        <end position="99"/>
    </location>
</feature>
<dbReference type="PANTHER" id="PTHR43247:SF1">
    <property type="entry name" value="PHOSPHOSERINE AMINOTRANSFERASE"/>
    <property type="match status" value="1"/>
</dbReference>
<dbReference type="EMBL" id="SPHZ02000003">
    <property type="protein sequence ID" value="KAF0923964.1"/>
    <property type="molecule type" value="Genomic_DNA"/>
</dbReference>
<feature type="compositionally biased region" description="Low complexity" evidence="5">
    <location>
        <begin position="70"/>
        <end position="79"/>
    </location>
</feature>
<evidence type="ECO:0000313" key="7">
    <source>
        <dbReference type="Proteomes" id="UP000479710"/>
    </source>
</evidence>
<comment type="pathway">
    <text evidence="4">Amino-acid biosynthesis.</text>
</comment>
<dbReference type="GO" id="GO:0004648">
    <property type="term" value="F:O-phospho-L-serine:2-oxoglutarate aminotransferase activity"/>
    <property type="evidence" value="ECO:0007669"/>
    <property type="project" value="InterPro"/>
</dbReference>
<dbReference type="GO" id="GO:0009570">
    <property type="term" value="C:chloroplast stroma"/>
    <property type="evidence" value="ECO:0007669"/>
    <property type="project" value="TreeGrafter"/>
</dbReference>
<organism evidence="6 7">
    <name type="scientific">Oryza meyeriana var. granulata</name>
    <dbReference type="NCBI Taxonomy" id="110450"/>
    <lineage>
        <taxon>Eukaryota</taxon>
        <taxon>Viridiplantae</taxon>
        <taxon>Streptophyta</taxon>
        <taxon>Embryophyta</taxon>
        <taxon>Tracheophyta</taxon>
        <taxon>Spermatophyta</taxon>
        <taxon>Magnoliopsida</taxon>
        <taxon>Liliopsida</taxon>
        <taxon>Poales</taxon>
        <taxon>Poaceae</taxon>
        <taxon>BOP clade</taxon>
        <taxon>Oryzoideae</taxon>
        <taxon>Oryzeae</taxon>
        <taxon>Oryzinae</taxon>
        <taxon>Oryza</taxon>
        <taxon>Oryza meyeriana</taxon>
    </lineage>
</organism>